<name>A0A143HLJ8_MICTH</name>
<reference evidence="2" key="2">
    <citation type="submission" date="2016-03" db="EMBL/GenBank/DDBJ databases">
        <authorList>
            <person name="Ploux O."/>
        </authorList>
    </citation>
    <scope>NUCLEOTIDE SEQUENCE [LARGE SCALE GENOMIC DNA]</scope>
    <source>
        <strain evidence="2">DAU221</strain>
    </source>
</reference>
<proteinExistence type="predicted"/>
<dbReference type="InterPro" id="IPR032710">
    <property type="entry name" value="NTF2-like_dom_sf"/>
</dbReference>
<evidence type="ECO:0000313" key="4">
    <source>
        <dbReference type="Proteomes" id="UP000076077"/>
    </source>
</evidence>
<dbReference type="OrthoDB" id="21421at2"/>
<dbReference type="Pfam" id="PF02810">
    <property type="entry name" value="SEC-C"/>
    <property type="match status" value="1"/>
</dbReference>
<dbReference type="STRING" id="252514.A3224_07035"/>
<evidence type="ECO:0000259" key="1">
    <source>
        <dbReference type="Pfam" id="PF17775"/>
    </source>
</evidence>
<dbReference type="SUPFAM" id="SSF54427">
    <property type="entry name" value="NTF2-like"/>
    <property type="match status" value="1"/>
</dbReference>
<dbReference type="InterPro" id="IPR048469">
    <property type="entry name" value="YchJ-like_M"/>
</dbReference>
<reference evidence="4" key="1">
    <citation type="submission" date="2016-03" db="EMBL/GenBank/DDBJ databases">
        <authorList>
            <person name="Lee Y.-S."/>
            <person name="Choi Y.-L."/>
        </authorList>
    </citation>
    <scope>NUCLEOTIDE SEQUENCE [LARGE SCALE GENOMIC DNA]</scope>
    <source>
        <strain evidence="4">DAU221</strain>
    </source>
</reference>
<evidence type="ECO:0000313" key="2">
    <source>
        <dbReference type="EMBL" id="AMX02366.1"/>
    </source>
</evidence>
<dbReference type="Pfam" id="PF17775">
    <property type="entry name" value="YchJ_M-like"/>
    <property type="match status" value="1"/>
</dbReference>
<evidence type="ECO:0000313" key="3">
    <source>
        <dbReference type="EMBL" id="MCX2801814.1"/>
    </source>
</evidence>
<dbReference type="Gene3D" id="3.10.450.50">
    <property type="match status" value="1"/>
</dbReference>
<dbReference type="AlphaFoldDB" id="A0A143HLJ8"/>
<dbReference type="KEGG" id="mthd:A3224_07035"/>
<organism evidence="2 4">
    <name type="scientific">Microbulbifer thermotolerans</name>
    <dbReference type="NCBI Taxonomy" id="252514"/>
    <lineage>
        <taxon>Bacteria</taxon>
        <taxon>Pseudomonadati</taxon>
        <taxon>Pseudomonadota</taxon>
        <taxon>Gammaproteobacteria</taxon>
        <taxon>Cellvibrionales</taxon>
        <taxon>Microbulbiferaceae</taxon>
        <taxon>Microbulbifer</taxon>
    </lineage>
</organism>
<dbReference type="InterPro" id="IPR004027">
    <property type="entry name" value="SEC_C_motif"/>
</dbReference>
<dbReference type="EMBL" id="JAPHQB010000011">
    <property type="protein sequence ID" value="MCX2801814.1"/>
    <property type="molecule type" value="Genomic_DNA"/>
</dbReference>
<dbReference type="Proteomes" id="UP001209730">
    <property type="component" value="Unassembled WGS sequence"/>
</dbReference>
<keyword evidence="4" id="KW-1185">Reference proteome</keyword>
<dbReference type="EMBL" id="CP014864">
    <property type="protein sequence ID" value="AMX02366.1"/>
    <property type="molecule type" value="Genomic_DNA"/>
</dbReference>
<protein>
    <submittedName>
        <fullName evidence="3">YchJ family metal-binding protein</fullName>
    </submittedName>
</protein>
<gene>
    <name evidence="2" type="ORF">A3224_07035</name>
    <name evidence="3" type="ORF">OQJ68_08450</name>
</gene>
<accession>A0A143HLJ8</accession>
<feature type="domain" description="YchJ-like middle NTF2-like" evidence="1">
    <location>
        <begin position="30"/>
        <end position="120"/>
    </location>
</feature>
<dbReference type="RefSeq" id="WP_067152898.1">
    <property type="nucleotide sequence ID" value="NZ_FOKT01000008.1"/>
</dbReference>
<sequence length="124" mass="14213">MSDVKCPCGSGLPLKRCCGPFLDGTAYPDSAETLMRSRFTAFTRGNLPYLRKTWDPNTCPELTPDDLQTQWTRLEVLRSTQAADKAIVEFRAWYRDNGTEQAMHEISLFKLHKKRWVYVAPLQG</sequence>
<dbReference type="Proteomes" id="UP000076077">
    <property type="component" value="Chromosome"/>
</dbReference>
<reference evidence="3" key="3">
    <citation type="submission" date="2022-11" db="EMBL/GenBank/DDBJ databases">
        <title>Chitin-degrading and fungicidal potential of chitinolytic bacterial strains from marine environment of the Pacific Ocean regions.</title>
        <authorList>
            <person name="Pentekhina I."/>
            <person name="Nedashkovskaya O."/>
            <person name="Seitkalieva A."/>
            <person name="Podvolotskaya A."/>
            <person name="Tekutyeva L."/>
            <person name="Balabanova L."/>
        </authorList>
    </citation>
    <scope>NUCLEOTIDE SEQUENCE</scope>
    <source>
        <strain evidence="3">KMM 6838</strain>
    </source>
</reference>